<gene>
    <name evidence="1" type="ORF">TSPGSL018_11211</name>
</gene>
<sequence>MQLSSNRIRELFFFPLRNCLMPGYVQLLRLRRLVKQVVMSYGERDND</sequence>
<protein>
    <submittedName>
        <fullName evidence="1">Uncharacterized protein</fullName>
    </submittedName>
</protein>
<reference evidence="1" key="1">
    <citation type="submission" date="2014-05" db="EMBL/GenBank/DDBJ databases">
        <title>The transcriptome of the halophilic microalga Tetraselmis sp. GSL018 isolated from the Great Salt Lake, Utah.</title>
        <authorList>
            <person name="Jinkerson R.E."/>
            <person name="D'Adamo S."/>
            <person name="Posewitz M.C."/>
        </authorList>
    </citation>
    <scope>NUCLEOTIDE SEQUENCE</scope>
    <source>
        <strain evidence="1">GSL018</strain>
    </source>
</reference>
<organism evidence="1">
    <name type="scientific">Tetraselmis sp. GSL018</name>
    <dbReference type="NCBI Taxonomy" id="582737"/>
    <lineage>
        <taxon>Eukaryota</taxon>
        <taxon>Viridiplantae</taxon>
        <taxon>Chlorophyta</taxon>
        <taxon>core chlorophytes</taxon>
        <taxon>Chlorodendrophyceae</taxon>
        <taxon>Chlorodendrales</taxon>
        <taxon>Chlorodendraceae</taxon>
        <taxon>Tetraselmis</taxon>
    </lineage>
</organism>
<dbReference type="EMBL" id="GBEZ01019084">
    <property type="protein sequence ID" value="JAC67422.1"/>
    <property type="molecule type" value="Transcribed_RNA"/>
</dbReference>
<accession>A0A061R3B7</accession>
<feature type="non-terminal residue" evidence="1">
    <location>
        <position position="47"/>
    </location>
</feature>
<evidence type="ECO:0000313" key="1">
    <source>
        <dbReference type="EMBL" id="JAC67422.1"/>
    </source>
</evidence>
<name>A0A061R3B7_9CHLO</name>
<proteinExistence type="predicted"/>
<dbReference type="AlphaFoldDB" id="A0A061R3B7"/>